<sequence>MWRAATADTAERLVLPDVDEKALAGLKFSEALPRHLAVATLTTRLADIEGALHTMEEPLRFNVVERK</sequence>
<evidence type="ECO:0000313" key="2">
    <source>
        <dbReference type="Proteomes" id="UP000605568"/>
    </source>
</evidence>
<keyword evidence="2" id="KW-1185">Reference proteome</keyword>
<proteinExistence type="predicted"/>
<dbReference type="EMBL" id="BNAR01000013">
    <property type="protein sequence ID" value="GHH54437.1"/>
    <property type="molecule type" value="Genomic_DNA"/>
</dbReference>
<name>A0ABQ3MN16_9PSEU</name>
<protein>
    <submittedName>
        <fullName evidence="1">Uncharacterized protein</fullName>
    </submittedName>
</protein>
<organism evidence="1 2">
    <name type="scientific">Lentzea cavernae</name>
    <dbReference type="NCBI Taxonomy" id="2020703"/>
    <lineage>
        <taxon>Bacteria</taxon>
        <taxon>Bacillati</taxon>
        <taxon>Actinomycetota</taxon>
        <taxon>Actinomycetes</taxon>
        <taxon>Pseudonocardiales</taxon>
        <taxon>Pseudonocardiaceae</taxon>
        <taxon>Lentzea</taxon>
    </lineage>
</organism>
<gene>
    <name evidence="1" type="ORF">GCM10017774_69530</name>
</gene>
<accession>A0ABQ3MN16</accession>
<reference evidence="2" key="1">
    <citation type="journal article" date="2019" name="Int. J. Syst. Evol. Microbiol.">
        <title>The Global Catalogue of Microorganisms (GCM) 10K type strain sequencing project: providing services to taxonomists for standard genome sequencing and annotation.</title>
        <authorList>
            <consortium name="The Broad Institute Genomics Platform"/>
            <consortium name="The Broad Institute Genome Sequencing Center for Infectious Disease"/>
            <person name="Wu L."/>
            <person name="Ma J."/>
        </authorList>
    </citation>
    <scope>NUCLEOTIDE SEQUENCE [LARGE SCALE GENOMIC DNA]</scope>
    <source>
        <strain evidence="2">CGMCC 4.7367</strain>
    </source>
</reference>
<evidence type="ECO:0000313" key="1">
    <source>
        <dbReference type="EMBL" id="GHH54437.1"/>
    </source>
</evidence>
<dbReference type="Proteomes" id="UP000605568">
    <property type="component" value="Unassembled WGS sequence"/>
</dbReference>
<comment type="caution">
    <text evidence="1">The sequence shown here is derived from an EMBL/GenBank/DDBJ whole genome shotgun (WGS) entry which is preliminary data.</text>
</comment>